<evidence type="ECO:0000313" key="3">
    <source>
        <dbReference type="Proteomes" id="UP001605036"/>
    </source>
</evidence>
<gene>
    <name evidence="2" type="ORF">R1flu_014081</name>
</gene>
<reference evidence="2 3" key="1">
    <citation type="submission" date="2024-09" db="EMBL/GenBank/DDBJ databases">
        <title>Chromosome-scale assembly of Riccia fluitans.</title>
        <authorList>
            <person name="Paukszto L."/>
            <person name="Sawicki J."/>
            <person name="Karawczyk K."/>
            <person name="Piernik-Szablinska J."/>
            <person name="Szczecinska M."/>
            <person name="Mazdziarz M."/>
        </authorList>
    </citation>
    <scope>NUCLEOTIDE SEQUENCE [LARGE SCALE GENOMIC DNA]</scope>
    <source>
        <strain evidence="2">Rf_01</strain>
        <tissue evidence="2">Aerial parts of the thallus</tissue>
    </source>
</reference>
<organism evidence="2 3">
    <name type="scientific">Riccia fluitans</name>
    <dbReference type="NCBI Taxonomy" id="41844"/>
    <lineage>
        <taxon>Eukaryota</taxon>
        <taxon>Viridiplantae</taxon>
        <taxon>Streptophyta</taxon>
        <taxon>Embryophyta</taxon>
        <taxon>Marchantiophyta</taxon>
        <taxon>Marchantiopsida</taxon>
        <taxon>Marchantiidae</taxon>
        <taxon>Marchantiales</taxon>
        <taxon>Ricciaceae</taxon>
        <taxon>Riccia</taxon>
    </lineage>
</organism>
<keyword evidence="3" id="KW-1185">Reference proteome</keyword>
<evidence type="ECO:0000313" key="2">
    <source>
        <dbReference type="EMBL" id="KAL2629395.1"/>
    </source>
</evidence>
<sequence length="147" mass="16360">MYELFGTSNKMIGISNGSDNGQCIEQNESGSSTPSTTRTQVDLNVTPPTTVRRDAWSRRTELPNSDEVSMESPLSPQQIQGRGVTGKATKAKHSPAGKSLIEIAEAMRGFTEVYKESKRAKQEGENRRTALLESMYNLKRRDMFTNK</sequence>
<feature type="compositionally biased region" description="Basic and acidic residues" evidence="1">
    <location>
        <begin position="51"/>
        <end position="61"/>
    </location>
</feature>
<comment type="caution">
    <text evidence="2">The sequence shown here is derived from an EMBL/GenBank/DDBJ whole genome shotgun (WGS) entry which is preliminary data.</text>
</comment>
<protein>
    <submittedName>
        <fullName evidence="2">Uncharacterized protein</fullName>
    </submittedName>
</protein>
<dbReference type="Proteomes" id="UP001605036">
    <property type="component" value="Unassembled WGS sequence"/>
</dbReference>
<evidence type="ECO:0000256" key="1">
    <source>
        <dbReference type="SAM" id="MobiDB-lite"/>
    </source>
</evidence>
<feature type="compositionally biased region" description="Polar residues" evidence="1">
    <location>
        <begin position="62"/>
        <end position="80"/>
    </location>
</feature>
<accession>A0ABD1YFT1</accession>
<name>A0ABD1YFT1_9MARC</name>
<dbReference type="AlphaFoldDB" id="A0ABD1YFT1"/>
<proteinExistence type="predicted"/>
<feature type="compositionally biased region" description="Polar residues" evidence="1">
    <location>
        <begin position="14"/>
        <end position="49"/>
    </location>
</feature>
<feature type="region of interest" description="Disordered" evidence="1">
    <location>
        <begin position="14"/>
        <end position="96"/>
    </location>
</feature>
<dbReference type="EMBL" id="JBHFFA010000004">
    <property type="protein sequence ID" value="KAL2629395.1"/>
    <property type="molecule type" value="Genomic_DNA"/>
</dbReference>